<comment type="function">
    <text evidence="17">Is involved in NO detoxification in an aerobic process, termed nitric oxide dioxygenase (NOD) reaction that utilizes O(2) and NAD(P)H to convert NO to nitrate, which protects the bacterium from various noxious nitrogen compounds. Therefore, plays a central role in the inducible response to nitrosative stress.</text>
</comment>
<dbReference type="Gene3D" id="3.40.50.80">
    <property type="entry name" value="Nucleotide-binding domain of ferredoxin-NADP reductase (FNR) module"/>
    <property type="match status" value="1"/>
</dbReference>
<dbReference type="Proteomes" id="UP000051802">
    <property type="component" value="Unassembled WGS sequence"/>
</dbReference>
<evidence type="ECO:0000259" key="24">
    <source>
        <dbReference type="PROSITE" id="PS01033"/>
    </source>
</evidence>
<dbReference type="Pfam" id="PF00970">
    <property type="entry name" value="FAD_binding_6"/>
    <property type="match status" value="1"/>
</dbReference>
<comment type="catalytic activity">
    <reaction evidence="22">
        <text>2 nitric oxide + NADPH + 2 O2 = 2 nitrate + NADP(+) + H(+)</text>
        <dbReference type="Rhea" id="RHEA:19465"/>
        <dbReference type="ChEBI" id="CHEBI:15378"/>
        <dbReference type="ChEBI" id="CHEBI:15379"/>
        <dbReference type="ChEBI" id="CHEBI:16480"/>
        <dbReference type="ChEBI" id="CHEBI:17632"/>
        <dbReference type="ChEBI" id="CHEBI:57783"/>
        <dbReference type="ChEBI" id="CHEBI:58349"/>
        <dbReference type="EC" id="1.14.12.17"/>
    </reaction>
</comment>
<dbReference type="GO" id="GO:0071500">
    <property type="term" value="P:cellular response to nitrosative stress"/>
    <property type="evidence" value="ECO:0007669"/>
    <property type="project" value="TreeGrafter"/>
</dbReference>
<evidence type="ECO:0000313" key="26">
    <source>
        <dbReference type="EMBL" id="KRG38881.1"/>
    </source>
</evidence>
<dbReference type="InterPro" id="IPR001433">
    <property type="entry name" value="OxRdtase_FAD/NAD-bd"/>
</dbReference>
<dbReference type="GO" id="GO:0046872">
    <property type="term" value="F:metal ion binding"/>
    <property type="evidence" value="ECO:0007669"/>
    <property type="project" value="UniProtKB-KW"/>
</dbReference>
<evidence type="ECO:0000256" key="16">
    <source>
        <dbReference type="ARBA" id="ARBA00023027"/>
    </source>
</evidence>
<evidence type="ECO:0000256" key="13">
    <source>
        <dbReference type="ARBA" id="ARBA00022857"/>
    </source>
</evidence>
<keyword evidence="7" id="KW-0216">Detoxification</keyword>
<dbReference type="SUPFAM" id="SSF63380">
    <property type="entry name" value="Riboflavin synthase domain-like"/>
    <property type="match status" value="1"/>
</dbReference>
<dbReference type="InterPro" id="IPR039261">
    <property type="entry name" value="FNR_nucleotide-bd"/>
</dbReference>
<comment type="cofactor">
    <cofactor evidence="1">
        <name>heme b</name>
        <dbReference type="ChEBI" id="CHEBI:60344"/>
    </cofactor>
</comment>
<protein>
    <recommendedName>
        <fullName evidence="6">Flavohemoprotein</fullName>
        <ecNumber evidence="5">1.14.12.17</ecNumber>
    </recommendedName>
    <alternativeName>
        <fullName evidence="19">Flavohemoglobin</fullName>
    </alternativeName>
    <alternativeName>
        <fullName evidence="18">Hemoglobin-like protein</fullName>
    </alternativeName>
    <alternativeName>
        <fullName evidence="20">Nitric oxide dioxygenase</fullName>
    </alternativeName>
</protein>
<keyword evidence="10" id="KW-0285">Flavoprotein</keyword>
<dbReference type="PROSITE" id="PS51384">
    <property type="entry name" value="FAD_FR"/>
    <property type="match status" value="1"/>
</dbReference>
<keyword evidence="12" id="KW-0274">FAD</keyword>
<evidence type="ECO:0000256" key="1">
    <source>
        <dbReference type="ARBA" id="ARBA00001970"/>
    </source>
</evidence>
<evidence type="ECO:0000256" key="21">
    <source>
        <dbReference type="ARBA" id="ARBA00048649"/>
    </source>
</evidence>
<dbReference type="InterPro" id="IPR017927">
    <property type="entry name" value="FAD-bd_FR_type"/>
</dbReference>
<name>A0A0R0ABU3_9GAMM</name>
<evidence type="ECO:0000256" key="5">
    <source>
        <dbReference type="ARBA" id="ARBA00012229"/>
    </source>
</evidence>
<sequence>MLSPSICDQVRRTAPLLQAEGQALTRAFYARLFRFHPALREMFNQGHQHDGEQSRALAGAVTAYALHVDDPTPLRPYLARIMHKHVSLGVRAEHYDLVGQELLAAMDEVFAGRLDAATRDAWAAAYGQLATLMIEEEAAMYRASAVGEGGWTGWRSFRVTGRHCESEQIVSFELAPADGGRAPDFLPGQYVSVRVQVPALGFSQVRQYSLSAAPDPRTLRISVKREIGGEAAPDGHVSNVLHDSVFPGDLLELSPPAGEFVLRGTGHTPVVLISAGVGATPLLSMLARLLEQPSPPPIRFLHACRNGTLHAWKQPMRDLVQRMGPSSVRVYYERPEPGDVIGRDHDHAGRMDLAAVREDVVLPDADYYLCGPKGFMREQAGALRALGVSADRIHAEVFGSGDWQT</sequence>
<evidence type="ECO:0000256" key="4">
    <source>
        <dbReference type="ARBA" id="ARBA00008414"/>
    </source>
</evidence>
<comment type="cofactor">
    <cofactor evidence="2">
        <name>FAD</name>
        <dbReference type="ChEBI" id="CHEBI:57692"/>
    </cofactor>
</comment>
<dbReference type="EC" id="1.14.12.17" evidence="5"/>
<dbReference type="InterPro" id="IPR012292">
    <property type="entry name" value="Globin/Proto"/>
</dbReference>
<evidence type="ECO:0000256" key="19">
    <source>
        <dbReference type="ARBA" id="ARBA00030929"/>
    </source>
</evidence>
<feature type="domain" description="FAD-binding FR-type" evidence="25">
    <location>
        <begin position="152"/>
        <end position="263"/>
    </location>
</feature>
<evidence type="ECO:0000256" key="17">
    <source>
        <dbReference type="ARBA" id="ARBA00025094"/>
    </source>
</evidence>
<dbReference type="AlphaFoldDB" id="A0A0R0ABU3"/>
<keyword evidence="23" id="KW-0813">Transport</keyword>
<keyword evidence="14" id="KW-0560">Oxidoreductase</keyword>
<dbReference type="PANTHER" id="PTHR43396">
    <property type="entry name" value="FLAVOHEMOPROTEIN"/>
    <property type="match status" value="1"/>
</dbReference>
<dbReference type="InterPro" id="IPR000971">
    <property type="entry name" value="Globin"/>
</dbReference>
<evidence type="ECO:0000256" key="12">
    <source>
        <dbReference type="ARBA" id="ARBA00022827"/>
    </source>
</evidence>
<dbReference type="GO" id="GO:0005344">
    <property type="term" value="F:oxygen carrier activity"/>
    <property type="evidence" value="ECO:0007669"/>
    <property type="project" value="UniProtKB-KW"/>
</dbReference>
<dbReference type="Pfam" id="PF00042">
    <property type="entry name" value="Globin"/>
    <property type="match status" value="1"/>
</dbReference>
<keyword evidence="11" id="KW-0479">Metal-binding</keyword>
<evidence type="ECO:0000256" key="18">
    <source>
        <dbReference type="ARBA" id="ARBA00030024"/>
    </source>
</evidence>
<dbReference type="GO" id="GO:0046210">
    <property type="term" value="P:nitric oxide catabolic process"/>
    <property type="evidence" value="ECO:0007669"/>
    <property type="project" value="TreeGrafter"/>
</dbReference>
<dbReference type="Gene3D" id="1.10.490.10">
    <property type="entry name" value="Globins"/>
    <property type="match status" value="1"/>
</dbReference>
<dbReference type="Gene3D" id="2.40.30.10">
    <property type="entry name" value="Translation factors"/>
    <property type="match status" value="1"/>
</dbReference>
<evidence type="ECO:0000256" key="20">
    <source>
        <dbReference type="ARBA" id="ARBA00033187"/>
    </source>
</evidence>
<dbReference type="InterPro" id="IPR008333">
    <property type="entry name" value="Cbr1-like_FAD-bd_dom"/>
</dbReference>
<dbReference type="GO" id="GO:0020037">
    <property type="term" value="F:heme binding"/>
    <property type="evidence" value="ECO:0007669"/>
    <property type="project" value="InterPro"/>
</dbReference>
<dbReference type="FunFam" id="2.40.30.10:FF:000034">
    <property type="entry name" value="Flavohemoprotein"/>
    <property type="match status" value="1"/>
</dbReference>
<evidence type="ECO:0000256" key="11">
    <source>
        <dbReference type="ARBA" id="ARBA00022723"/>
    </source>
</evidence>
<gene>
    <name evidence="26" type="ORF">ARC20_14190</name>
</gene>
<evidence type="ECO:0000256" key="9">
    <source>
        <dbReference type="ARBA" id="ARBA00022621"/>
    </source>
</evidence>
<feature type="domain" description="Globin" evidence="24">
    <location>
        <begin position="1"/>
        <end position="138"/>
    </location>
</feature>
<dbReference type="OrthoDB" id="9801223at2"/>
<evidence type="ECO:0000256" key="14">
    <source>
        <dbReference type="ARBA" id="ARBA00023002"/>
    </source>
</evidence>
<evidence type="ECO:0000256" key="7">
    <source>
        <dbReference type="ARBA" id="ARBA00022575"/>
    </source>
</evidence>
<comment type="catalytic activity">
    <reaction evidence="21">
        <text>2 nitric oxide + NADH + 2 O2 = 2 nitrate + NAD(+) + H(+)</text>
        <dbReference type="Rhea" id="RHEA:19469"/>
        <dbReference type="ChEBI" id="CHEBI:15378"/>
        <dbReference type="ChEBI" id="CHEBI:15379"/>
        <dbReference type="ChEBI" id="CHEBI:16480"/>
        <dbReference type="ChEBI" id="CHEBI:17632"/>
        <dbReference type="ChEBI" id="CHEBI:57540"/>
        <dbReference type="ChEBI" id="CHEBI:57945"/>
        <dbReference type="EC" id="1.14.12.17"/>
    </reaction>
</comment>
<evidence type="ECO:0000256" key="10">
    <source>
        <dbReference type="ARBA" id="ARBA00022630"/>
    </source>
</evidence>
<evidence type="ECO:0000256" key="15">
    <source>
        <dbReference type="ARBA" id="ARBA00023004"/>
    </source>
</evidence>
<evidence type="ECO:0000256" key="8">
    <source>
        <dbReference type="ARBA" id="ARBA00022617"/>
    </source>
</evidence>
<dbReference type="CDD" id="cd06184">
    <property type="entry name" value="flavohem_like_fad_nad_binding"/>
    <property type="match status" value="1"/>
</dbReference>
<dbReference type="InterPro" id="IPR009050">
    <property type="entry name" value="Globin-like_sf"/>
</dbReference>
<comment type="caution">
    <text evidence="26">The sequence shown here is derived from an EMBL/GenBank/DDBJ whole genome shotgun (WGS) entry which is preliminary data.</text>
</comment>
<dbReference type="RefSeq" id="WP_057648316.1">
    <property type="nucleotide sequence ID" value="NZ_LLXU01000111.1"/>
</dbReference>
<dbReference type="InterPro" id="IPR017938">
    <property type="entry name" value="Riboflavin_synthase-like_b-brl"/>
</dbReference>
<evidence type="ECO:0000256" key="2">
    <source>
        <dbReference type="ARBA" id="ARBA00001974"/>
    </source>
</evidence>
<keyword evidence="16" id="KW-0520">NAD</keyword>
<dbReference type="FunFam" id="3.40.50.80:FF:000010">
    <property type="entry name" value="Flavohemoprotein"/>
    <property type="match status" value="1"/>
</dbReference>
<comment type="similarity">
    <text evidence="3">In the C-terminal section; belongs to the flavoprotein pyridine nucleotide cytochrome reductase family.</text>
</comment>
<dbReference type="SUPFAM" id="SSF52343">
    <property type="entry name" value="Ferredoxin reductase-like, C-terminal NADP-linked domain"/>
    <property type="match status" value="1"/>
</dbReference>
<keyword evidence="8 23" id="KW-0349">Heme</keyword>
<dbReference type="GO" id="GO:0009636">
    <property type="term" value="P:response to toxic substance"/>
    <property type="evidence" value="ECO:0007669"/>
    <property type="project" value="UniProtKB-KW"/>
</dbReference>
<accession>A0A0R0ABU3</accession>
<dbReference type="GO" id="GO:0008941">
    <property type="term" value="F:nitric oxide dioxygenase NAD(P)H activity"/>
    <property type="evidence" value="ECO:0007669"/>
    <property type="project" value="UniProtKB-EC"/>
</dbReference>
<dbReference type="PANTHER" id="PTHR43396:SF3">
    <property type="entry name" value="FLAVOHEMOPROTEIN"/>
    <property type="match status" value="1"/>
</dbReference>
<dbReference type="EMBL" id="LLXU01000111">
    <property type="protein sequence ID" value="KRG38881.1"/>
    <property type="molecule type" value="Genomic_DNA"/>
</dbReference>
<evidence type="ECO:0000256" key="3">
    <source>
        <dbReference type="ARBA" id="ARBA00006401"/>
    </source>
</evidence>
<evidence type="ECO:0000256" key="6">
    <source>
        <dbReference type="ARBA" id="ARBA00014637"/>
    </source>
</evidence>
<dbReference type="GO" id="GO:0071949">
    <property type="term" value="F:FAD binding"/>
    <property type="evidence" value="ECO:0007669"/>
    <property type="project" value="TreeGrafter"/>
</dbReference>
<dbReference type="NCBIfam" id="NF009805">
    <property type="entry name" value="PRK13289.1"/>
    <property type="match status" value="1"/>
</dbReference>
<keyword evidence="15" id="KW-0408">Iron</keyword>
<organism evidence="26 27">
    <name type="scientific">Stenotrophomonas panacihumi</name>
    <dbReference type="NCBI Taxonomy" id="676599"/>
    <lineage>
        <taxon>Bacteria</taxon>
        <taxon>Pseudomonadati</taxon>
        <taxon>Pseudomonadota</taxon>
        <taxon>Gammaproteobacteria</taxon>
        <taxon>Lysobacterales</taxon>
        <taxon>Lysobacteraceae</taxon>
        <taxon>Stenotrophomonas</taxon>
    </lineage>
</organism>
<evidence type="ECO:0000256" key="23">
    <source>
        <dbReference type="RuleBase" id="RU000356"/>
    </source>
</evidence>
<dbReference type="Pfam" id="PF00175">
    <property type="entry name" value="NAD_binding_1"/>
    <property type="match status" value="1"/>
</dbReference>
<evidence type="ECO:0000313" key="27">
    <source>
        <dbReference type="Proteomes" id="UP000051802"/>
    </source>
</evidence>
<dbReference type="GO" id="GO:0019825">
    <property type="term" value="F:oxygen binding"/>
    <property type="evidence" value="ECO:0007669"/>
    <property type="project" value="InterPro"/>
</dbReference>
<evidence type="ECO:0000256" key="22">
    <source>
        <dbReference type="ARBA" id="ARBA00049433"/>
    </source>
</evidence>
<comment type="similarity">
    <text evidence="4">Belongs to the globin family. Two-domain flavohemoproteins subfamily.</text>
</comment>
<dbReference type="FunFam" id="1.10.490.10:FF:000003">
    <property type="entry name" value="Flavohemoprotein"/>
    <property type="match status" value="1"/>
</dbReference>
<keyword evidence="13" id="KW-0521">NADP</keyword>
<dbReference type="SUPFAM" id="SSF46458">
    <property type="entry name" value="Globin-like"/>
    <property type="match status" value="1"/>
</dbReference>
<evidence type="ECO:0000259" key="25">
    <source>
        <dbReference type="PROSITE" id="PS51384"/>
    </source>
</evidence>
<dbReference type="STRING" id="676599.ARC20_14190"/>
<reference evidence="26 27" key="1">
    <citation type="submission" date="2015-10" db="EMBL/GenBank/DDBJ databases">
        <title>Genome sequencing and analysis of members of genus Stenotrophomonas.</title>
        <authorList>
            <person name="Patil P.P."/>
            <person name="Midha S."/>
            <person name="Patil P.B."/>
        </authorList>
    </citation>
    <scope>NUCLEOTIDE SEQUENCE [LARGE SCALE GENOMIC DNA]</scope>
    <source>
        <strain evidence="26 27">JCM 16536</strain>
    </source>
</reference>
<keyword evidence="9 23" id="KW-0561">Oxygen transport</keyword>
<keyword evidence="27" id="KW-1185">Reference proteome</keyword>
<proteinExistence type="inferred from homology"/>
<dbReference type="PROSITE" id="PS01033">
    <property type="entry name" value="GLOBIN"/>
    <property type="match status" value="1"/>
</dbReference>